<dbReference type="SUPFAM" id="SSF50129">
    <property type="entry name" value="GroES-like"/>
    <property type="match status" value="1"/>
</dbReference>
<proteinExistence type="inferred from homology"/>
<evidence type="ECO:0000256" key="4">
    <source>
        <dbReference type="RuleBase" id="RU361277"/>
    </source>
</evidence>
<keyword evidence="3" id="KW-0560">Oxidoreductase</keyword>
<accession>A0A9W9LVP1</accession>
<dbReference type="InterPro" id="IPR020843">
    <property type="entry name" value="ER"/>
</dbReference>
<evidence type="ECO:0000313" key="7">
    <source>
        <dbReference type="Proteomes" id="UP001146351"/>
    </source>
</evidence>
<dbReference type="Pfam" id="PF00107">
    <property type="entry name" value="ADH_zinc_N"/>
    <property type="match status" value="1"/>
</dbReference>
<dbReference type="InterPro" id="IPR013154">
    <property type="entry name" value="ADH-like_N"/>
</dbReference>
<feature type="domain" description="Enoyl reductase (ER)" evidence="5">
    <location>
        <begin position="9"/>
        <end position="358"/>
    </location>
</feature>
<keyword evidence="7" id="KW-1185">Reference proteome</keyword>
<comment type="cofactor">
    <cofactor evidence="4">
        <name>Zn(2+)</name>
        <dbReference type="ChEBI" id="CHEBI:29105"/>
    </cofactor>
</comment>
<dbReference type="Pfam" id="PF08240">
    <property type="entry name" value="ADH_N"/>
    <property type="match status" value="1"/>
</dbReference>
<dbReference type="GO" id="GO:0016491">
    <property type="term" value="F:oxidoreductase activity"/>
    <property type="evidence" value="ECO:0007669"/>
    <property type="project" value="UniProtKB-KW"/>
</dbReference>
<dbReference type="Gene3D" id="3.90.180.10">
    <property type="entry name" value="Medium-chain alcohol dehydrogenases, catalytic domain"/>
    <property type="match status" value="1"/>
</dbReference>
<dbReference type="EMBL" id="JAPQKO010000002">
    <property type="protein sequence ID" value="KAJ5178839.1"/>
    <property type="molecule type" value="Genomic_DNA"/>
</dbReference>
<dbReference type="InterPro" id="IPR050129">
    <property type="entry name" value="Zn_alcohol_dh"/>
</dbReference>
<reference evidence="6" key="1">
    <citation type="submission" date="2022-11" db="EMBL/GenBank/DDBJ databases">
        <authorList>
            <person name="Petersen C."/>
        </authorList>
    </citation>
    <scope>NUCLEOTIDE SEQUENCE</scope>
    <source>
        <strain evidence="6">IBT 21917</strain>
    </source>
</reference>
<sequence length="363" mass="39915">MAETVRFHGCGDIRVEHMEEPRCGRGEVKVSRPLPFSNIAGVPMLTRGHLHEYLSGPVLIPKREHPITKEKPPVTMGHEFSGLIETVGDDVKGFARGQRAVVRPTIFDGQCMACRQGYRHCCKNIGFIGLSGYGGGMAQYIVAPAGHYYLIPDNVSLETAALVEPLAVAWHAVNRSPFKLGDSALVLGGGPVGIGVIQVLKLQGAKQIIVVELMERRKKLGEYYGATHTYDPREVNIPEEVHKITENKGADVIFDTAGVENALNGVIPACRVHGTIVNIAVWENKPALNVNVITYKEINYMGAALYDEVSFKNVIEALSHGQLNPERMITAKIKLSEAVDKGFQELIDHRDQHCKLLIDVQRT</sequence>
<dbReference type="Gene3D" id="3.40.50.720">
    <property type="entry name" value="NAD(P)-binding Rossmann-like Domain"/>
    <property type="match status" value="1"/>
</dbReference>
<dbReference type="InterPro" id="IPR011032">
    <property type="entry name" value="GroES-like_sf"/>
</dbReference>
<reference evidence="6" key="2">
    <citation type="journal article" date="2023" name="IMA Fungus">
        <title>Comparative genomic study of the Penicillium genus elucidates a diverse pangenome and 15 lateral gene transfer events.</title>
        <authorList>
            <person name="Petersen C."/>
            <person name="Sorensen T."/>
            <person name="Nielsen M.R."/>
            <person name="Sondergaard T.E."/>
            <person name="Sorensen J.L."/>
            <person name="Fitzpatrick D.A."/>
            <person name="Frisvad J.C."/>
            <person name="Nielsen K.L."/>
        </authorList>
    </citation>
    <scope>NUCLEOTIDE SEQUENCE</scope>
    <source>
        <strain evidence="6">IBT 21917</strain>
    </source>
</reference>
<dbReference type="PANTHER" id="PTHR43401:SF2">
    <property type="entry name" value="L-THREONINE 3-DEHYDROGENASE"/>
    <property type="match status" value="1"/>
</dbReference>
<keyword evidence="2 4" id="KW-0862">Zinc</keyword>
<dbReference type="PANTHER" id="PTHR43401">
    <property type="entry name" value="L-THREONINE 3-DEHYDROGENASE"/>
    <property type="match status" value="1"/>
</dbReference>
<evidence type="ECO:0000259" key="5">
    <source>
        <dbReference type="SMART" id="SM00829"/>
    </source>
</evidence>
<protein>
    <submittedName>
        <fullName evidence="6">Alcohol dehydrogenase</fullName>
    </submittedName>
</protein>
<dbReference type="CDD" id="cd08233">
    <property type="entry name" value="butanediol_DH_like"/>
    <property type="match status" value="1"/>
</dbReference>
<dbReference type="PROSITE" id="PS00059">
    <property type="entry name" value="ADH_ZINC"/>
    <property type="match status" value="1"/>
</dbReference>
<dbReference type="AlphaFoldDB" id="A0A9W9LVP1"/>
<dbReference type="SUPFAM" id="SSF51735">
    <property type="entry name" value="NAD(P)-binding Rossmann-fold domains"/>
    <property type="match status" value="1"/>
</dbReference>
<organism evidence="6 7">
    <name type="scientific">Penicillium capsulatum</name>
    <dbReference type="NCBI Taxonomy" id="69766"/>
    <lineage>
        <taxon>Eukaryota</taxon>
        <taxon>Fungi</taxon>
        <taxon>Dikarya</taxon>
        <taxon>Ascomycota</taxon>
        <taxon>Pezizomycotina</taxon>
        <taxon>Eurotiomycetes</taxon>
        <taxon>Eurotiomycetidae</taxon>
        <taxon>Eurotiales</taxon>
        <taxon>Aspergillaceae</taxon>
        <taxon>Penicillium</taxon>
    </lineage>
</organism>
<keyword evidence="1 4" id="KW-0479">Metal-binding</keyword>
<dbReference type="Proteomes" id="UP001146351">
    <property type="component" value="Unassembled WGS sequence"/>
</dbReference>
<dbReference type="SMART" id="SM00829">
    <property type="entry name" value="PKS_ER"/>
    <property type="match status" value="1"/>
</dbReference>
<name>A0A9W9LVP1_9EURO</name>
<dbReference type="OrthoDB" id="3941538at2759"/>
<dbReference type="InterPro" id="IPR002328">
    <property type="entry name" value="ADH_Zn_CS"/>
</dbReference>
<dbReference type="InterPro" id="IPR013149">
    <property type="entry name" value="ADH-like_C"/>
</dbReference>
<comment type="caution">
    <text evidence="6">The sequence shown here is derived from an EMBL/GenBank/DDBJ whole genome shotgun (WGS) entry which is preliminary data.</text>
</comment>
<dbReference type="InterPro" id="IPR036291">
    <property type="entry name" value="NAD(P)-bd_dom_sf"/>
</dbReference>
<comment type="similarity">
    <text evidence="4">Belongs to the zinc-containing alcohol dehydrogenase family.</text>
</comment>
<dbReference type="GO" id="GO:0008270">
    <property type="term" value="F:zinc ion binding"/>
    <property type="evidence" value="ECO:0007669"/>
    <property type="project" value="InterPro"/>
</dbReference>
<evidence type="ECO:0000313" key="6">
    <source>
        <dbReference type="EMBL" id="KAJ5178839.1"/>
    </source>
</evidence>
<evidence type="ECO:0000256" key="1">
    <source>
        <dbReference type="ARBA" id="ARBA00022723"/>
    </source>
</evidence>
<evidence type="ECO:0000256" key="2">
    <source>
        <dbReference type="ARBA" id="ARBA00022833"/>
    </source>
</evidence>
<gene>
    <name evidence="6" type="ORF">N7492_002049</name>
</gene>
<evidence type="ECO:0000256" key="3">
    <source>
        <dbReference type="ARBA" id="ARBA00023002"/>
    </source>
</evidence>